<comment type="similarity">
    <text evidence="1">Belongs to the oligoribonuclease family.</text>
</comment>
<dbReference type="PANTHER" id="PTHR11046:SF0">
    <property type="entry name" value="OLIGORIBONUCLEASE, MITOCHONDRIAL"/>
    <property type="match status" value="1"/>
</dbReference>
<evidence type="ECO:0000256" key="4">
    <source>
        <dbReference type="ARBA" id="ARBA00022839"/>
    </source>
</evidence>
<dbReference type="InterPro" id="IPR022894">
    <property type="entry name" value="Oligoribonuclease"/>
</dbReference>
<gene>
    <name evidence="7" type="ORF">MELIAE_LOCUS4950</name>
</gene>
<dbReference type="HAMAP" id="MF_00045">
    <property type="entry name" value="Oligoribonuclease"/>
    <property type="match status" value="1"/>
</dbReference>
<keyword evidence="2" id="KW-0540">Nuclease</keyword>
<dbReference type="InterPro" id="IPR012337">
    <property type="entry name" value="RNaseH-like_sf"/>
</dbReference>
<evidence type="ECO:0000313" key="7">
    <source>
        <dbReference type="EMBL" id="CAH0552802.1"/>
    </source>
</evidence>
<dbReference type="PANTHER" id="PTHR11046">
    <property type="entry name" value="OLIGORIBONUCLEASE, MITOCHONDRIAL"/>
    <property type="match status" value="1"/>
</dbReference>
<keyword evidence="3" id="KW-0378">Hydrolase</keyword>
<dbReference type="SMART" id="SM00479">
    <property type="entry name" value="EXOIII"/>
    <property type="match status" value="1"/>
</dbReference>
<name>A0A9P0B104_BRAAE</name>
<evidence type="ECO:0000256" key="5">
    <source>
        <dbReference type="ARBA" id="ARBA00072681"/>
    </source>
</evidence>
<reference evidence="7" key="1">
    <citation type="submission" date="2021-12" db="EMBL/GenBank/DDBJ databases">
        <authorList>
            <person name="King R."/>
        </authorList>
    </citation>
    <scope>NUCLEOTIDE SEQUENCE</scope>
</reference>
<accession>A0A9P0B104</accession>
<dbReference type="GO" id="GO:0000175">
    <property type="term" value="F:3'-5'-RNA exonuclease activity"/>
    <property type="evidence" value="ECO:0007669"/>
    <property type="project" value="InterPro"/>
</dbReference>
<dbReference type="AlphaFoldDB" id="A0A9P0B104"/>
<evidence type="ECO:0000256" key="3">
    <source>
        <dbReference type="ARBA" id="ARBA00022801"/>
    </source>
</evidence>
<dbReference type="FunFam" id="3.30.420.10:FF:000003">
    <property type="entry name" value="Oligoribonuclease"/>
    <property type="match status" value="1"/>
</dbReference>
<dbReference type="NCBIfam" id="NF003765">
    <property type="entry name" value="PRK05359.1"/>
    <property type="match status" value="1"/>
</dbReference>
<proteinExistence type="inferred from homology"/>
<evidence type="ECO:0000256" key="1">
    <source>
        <dbReference type="ARBA" id="ARBA00009921"/>
    </source>
</evidence>
<dbReference type="GO" id="GO:0003676">
    <property type="term" value="F:nucleic acid binding"/>
    <property type="evidence" value="ECO:0007669"/>
    <property type="project" value="InterPro"/>
</dbReference>
<dbReference type="Pfam" id="PF00929">
    <property type="entry name" value="RNase_T"/>
    <property type="match status" value="1"/>
</dbReference>
<organism evidence="7 8">
    <name type="scientific">Brassicogethes aeneus</name>
    <name type="common">Rape pollen beetle</name>
    <name type="synonym">Meligethes aeneus</name>
    <dbReference type="NCBI Taxonomy" id="1431903"/>
    <lineage>
        <taxon>Eukaryota</taxon>
        <taxon>Metazoa</taxon>
        <taxon>Ecdysozoa</taxon>
        <taxon>Arthropoda</taxon>
        <taxon>Hexapoda</taxon>
        <taxon>Insecta</taxon>
        <taxon>Pterygota</taxon>
        <taxon>Neoptera</taxon>
        <taxon>Endopterygota</taxon>
        <taxon>Coleoptera</taxon>
        <taxon>Polyphaga</taxon>
        <taxon>Cucujiformia</taxon>
        <taxon>Nitidulidae</taxon>
        <taxon>Meligethinae</taxon>
        <taxon>Brassicogethes</taxon>
    </lineage>
</organism>
<dbReference type="Proteomes" id="UP001154078">
    <property type="component" value="Chromosome 3"/>
</dbReference>
<dbReference type="OrthoDB" id="270189at2759"/>
<dbReference type="InterPro" id="IPR036397">
    <property type="entry name" value="RNaseH_sf"/>
</dbReference>
<protein>
    <recommendedName>
        <fullName evidence="5">Probable oligoribonuclease</fullName>
    </recommendedName>
</protein>
<dbReference type="SUPFAM" id="SSF53098">
    <property type="entry name" value="Ribonuclease H-like"/>
    <property type="match status" value="1"/>
</dbReference>
<keyword evidence="4" id="KW-0269">Exonuclease</keyword>
<dbReference type="GO" id="GO:0005739">
    <property type="term" value="C:mitochondrion"/>
    <property type="evidence" value="ECO:0007669"/>
    <property type="project" value="TreeGrafter"/>
</dbReference>
<sequence>MFTPQSTLWFTPFTKYLFELTGRSLHSLKTKMLSSIPNVQFSSETDKKKLDVINNRIVWIDMEMTGLDIESDKIMEVACLITDSELNIIAEGPELIIHQPKQILDNMNEWCVNQHGKTDLTEASLKSKISVQMAESSMLEFVKKHVAERSSPLAGNSVYMDRMFLKKFMPTLNEYLHYRIIDVSTLKEICRRWNPDLYKTVPKKEYQHRAVNDIKESVDELKFYKDNFLKVQL</sequence>
<feature type="domain" description="Exonuclease" evidence="6">
    <location>
        <begin position="56"/>
        <end position="230"/>
    </location>
</feature>
<evidence type="ECO:0000259" key="6">
    <source>
        <dbReference type="SMART" id="SM00479"/>
    </source>
</evidence>
<evidence type="ECO:0000313" key="8">
    <source>
        <dbReference type="Proteomes" id="UP001154078"/>
    </source>
</evidence>
<dbReference type="CDD" id="cd06135">
    <property type="entry name" value="Orn"/>
    <property type="match status" value="1"/>
</dbReference>
<keyword evidence="8" id="KW-1185">Reference proteome</keyword>
<dbReference type="Gene3D" id="3.30.420.10">
    <property type="entry name" value="Ribonuclease H-like superfamily/Ribonuclease H"/>
    <property type="match status" value="1"/>
</dbReference>
<dbReference type="InterPro" id="IPR013520">
    <property type="entry name" value="Ribonucl_H"/>
</dbReference>
<evidence type="ECO:0000256" key="2">
    <source>
        <dbReference type="ARBA" id="ARBA00022722"/>
    </source>
</evidence>
<dbReference type="EMBL" id="OV121134">
    <property type="protein sequence ID" value="CAH0552802.1"/>
    <property type="molecule type" value="Genomic_DNA"/>
</dbReference>